<protein>
    <submittedName>
        <fullName evidence="2">Endonuclease/exonuclease/phosphatase family protein</fullName>
    </submittedName>
</protein>
<dbReference type="GO" id="GO:0000175">
    <property type="term" value="F:3'-5'-RNA exonuclease activity"/>
    <property type="evidence" value="ECO:0007669"/>
    <property type="project" value="TreeGrafter"/>
</dbReference>
<evidence type="ECO:0000313" key="3">
    <source>
        <dbReference type="Proteomes" id="UP000824229"/>
    </source>
</evidence>
<reference evidence="2" key="2">
    <citation type="submission" date="2021-04" db="EMBL/GenBank/DDBJ databases">
        <authorList>
            <person name="Gilroy R."/>
        </authorList>
    </citation>
    <scope>NUCLEOTIDE SEQUENCE</scope>
    <source>
        <strain evidence="2">B5-657</strain>
    </source>
</reference>
<feature type="domain" description="Endonuclease/exonuclease/phosphatase" evidence="1">
    <location>
        <begin position="4"/>
        <end position="248"/>
    </location>
</feature>
<accession>A0A9E2NLE8</accession>
<dbReference type="SUPFAM" id="SSF56219">
    <property type="entry name" value="DNase I-like"/>
    <property type="match status" value="1"/>
</dbReference>
<reference evidence="2" key="1">
    <citation type="journal article" date="2021" name="PeerJ">
        <title>Extensive microbial diversity within the chicken gut microbiome revealed by metagenomics and culture.</title>
        <authorList>
            <person name="Gilroy R."/>
            <person name="Ravi A."/>
            <person name="Getino M."/>
            <person name="Pursley I."/>
            <person name="Horton D.L."/>
            <person name="Alikhan N.F."/>
            <person name="Baker D."/>
            <person name="Gharbi K."/>
            <person name="Hall N."/>
            <person name="Watson M."/>
            <person name="Adriaenssens E.M."/>
            <person name="Foster-Nyarko E."/>
            <person name="Jarju S."/>
            <person name="Secka A."/>
            <person name="Antonio M."/>
            <person name="Oren A."/>
            <person name="Chaudhuri R.R."/>
            <person name="La Ragione R."/>
            <person name="Hildebrand F."/>
            <person name="Pallen M.J."/>
        </authorList>
    </citation>
    <scope>NUCLEOTIDE SEQUENCE</scope>
    <source>
        <strain evidence="2">B5-657</strain>
    </source>
</reference>
<dbReference type="InterPro" id="IPR050410">
    <property type="entry name" value="CCR4/nocturin_mRNA_transcr"/>
</dbReference>
<dbReference type="InterPro" id="IPR005135">
    <property type="entry name" value="Endo/exonuclease/phosphatase"/>
</dbReference>
<gene>
    <name evidence="2" type="ORF">H9872_06365</name>
</gene>
<keyword evidence="2" id="KW-0378">Hydrolase</keyword>
<dbReference type="InterPro" id="IPR036691">
    <property type="entry name" value="Endo/exonu/phosph_ase_sf"/>
</dbReference>
<name>A0A9E2NLE8_9FIRM</name>
<dbReference type="Pfam" id="PF03372">
    <property type="entry name" value="Exo_endo_phos"/>
    <property type="match status" value="1"/>
</dbReference>
<comment type="caution">
    <text evidence="2">The sequence shown here is derived from an EMBL/GenBank/DDBJ whole genome shotgun (WGS) entry which is preliminary data.</text>
</comment>
<dbReference type="CDD" id="cd09083">
    <property type="entry name" value="EEP-1"/>
    <property type="match status" value="1"/>
</dbReference>
<keyword evidence="2" id="KW-0540">Nuclease</keyword>
<dbReference type="EMBL" id="JAHLFQ010000141">
    <property type="protein sequence ID" value="MBU3804361.1"/>
    <property type="molecule type" value="Genomic_DNA"/>
</dbReference>
<dbReference type="PANTHER" id="PTHR12121:SF36">
    <property type="entry name" value="ENDONUCLEASE_EXONUCLEASE_PHOSPHATASE DOMAIN-CONTAINING PROTEIN"/>
    <property type="match status" value="1"/>
</dbReference>
<evidence type="ECO:0000259" key="1">
    <source>
        <dbReference type="Pfam" id="PF03372"/>
    </source>
</evidence>
<organism evidence="2 3">
    <name type="scientific">Candidatus Cellulosilyticum pullistercoris</name>
    <dbReference type="NCBI Taxonomy" id="2838521"/>
    <lineage>
        <taxon>Bacteria</taxon>
        <taxon>Bacillati</taxon>
        <taxon>Bacillota</taxon>
        <taxon>Clostridia</taxon>
        <taxon>Lachnospirales</taxon>
        <taxon>Cellulosilyticaceae</taxon>
        <taxon>Cellulosilyticum</taxon>
    </lineage>
</organism>
<evidence type="ECO:0000313" key="2">
    <source>
        <dbReference type="EMBL" id="MBU3804361.1"/>
    </source>
</evidence>
<dbReference type="PANTHER" id="PTHR12121">
    <property type="entry name" value="CARBON CATABOLITE REPRESSOR PROTEIN 4"/>
    <property type="match status" value="1"/>
</dbReference>
<proteinExistence type="predicted"/>
<dbReference type="Gene3D" id="3.60.10.10">
    <property type="entry name" value="Endonuclease/exonuclease/phosphatase"/>
    <property type="match status" value="1"/>
</dbReference>
<dbReference type="GO" id="GO:0004519">
    <property type="term" value="F:endonuclease activity"/>
    <property type="evidence" value="ECO:0007669"/>
    <property type="project" value="UniProtKB-KW"/>
</dbReference>
<dbReference type="AlphaFoldDB" id="A0A9E2NLE8"/>
<keyword evidence="2" id="KW-0255">Endonuclease</keyword>
<sequence length="257" mass="30198">MKVMTFNLRADNVLDIRNRWKKRSSLVGDVISEYDCDIIGFQEVTRQMEDELEVYTKSYYKMGEGRTRRLFMEKNPLLIKKEFSVIEDNTFWLSKTPYKKNSTIWYSLFPRICTGAICEIENGKRIRIYNTHLDCLLPHAREFGLGVILDHIRNEQAKESLPCILMGDFNAKPNSKLIQKFKNGKYVGKRFIAVQEVNPELYKKTTMGSFKGREEGRHIDYIFVTEEFKVESMEIVKYSKDGKYPSDHYPLVAELKL</sequence>
<dbReference type="Proteomes" id="UP000824229">
    <property type="component" value="Unassembled WGS sequence"/>
</dbReference>